<organism evidence="3 4">
    <name type="scientific">Novispirillum itersonii</name>
    <name type="common">Aquaspirillum itersonii</name>
    <dbReference type="NCBI Taxonomy" id="189"/>
    <lineage>
        <taxon>Bacteria</taxon>
        <taxon>Pseudomonadati</taxon>
        <taxon>Pseudomonadota</taxon>
        <taxon>Alphaproteobacteria</taxon>
        <taxon>Rhodospirillales</taxon>
        <taxon>Novispirillaceae</taxon>
        <taxon>Novispirillum</taxon>
    </lineage>
</organism>
<feature type="domain" description="HTH cro/C1-type" evidence="2">
    <location>
        <begin position="9"/>
        <end position="63"/>
    </location>
</feature>
<dbReference type="EMBL" id="JACIIX010000021">
    <property type="protein sequence ID" value="MBB6212311.1"/>
    <property type="molecule type" value="Genomic_DNA"/>
</dbReference>
<dbReference type="GO" id="GO:0003700">
    <property type="term" value="F:DNA-binding transcription factor activity"/>
    <property type="evidence" value="ECO:0007669"/>
    <property type="project" value="TreeGrafter"/>
</dbReference>
<dbReference type="Gene3D" id="2.60.120.10">
    <property type="entry name" value="Jelly Rolls"/>
    <property type="match status" value="1"/>
</dbReference>
<dbReference type="PROSITE" id="PS50943">
    <property type="entry name" value="HTH_CROC1"/>
    <property type="match status" value="1"/>
</dbReference>
<dbReference type="SUPFAM" id="SSF51182">
    <property type="entry name" value="RmlC-like cupins"/>
    <property type="match status" value="1"/>
</dbReference>
<keyword evidence="1" id="KW-0238">DNA-binding</keyword>
<protein>
    <submittedName>
        <fullName evidence="3">Transcriptional regulator with XRE-family HTH domain</fullName>
    </submittedName>
</protein>
<dbReference type="PANTHER" id="PTHR46797:SF11">
    <property type="entry name" value="HTH-TYPE TRANSCRIPTIONAL REGULATOR PUUR"/>
    <property type="match status" value="1"/>
</dbReference>
<dbReference type="InterPro" id="IPR010982">
    <property type="entry name" value="Lambda_DNA-bd_dom_sf"/>
</dbReference>
<name>A0A7X0DNP0_NOVIT</name>
<dbReference type="PANTHER" id="PTHR46797">
    <property type="entry name" value="HTH-TYPE TRANSCRIPTIONAL REGULATOR"/>
    <property type="match status" value="1"/>
</dbReference>
<reference evidence="3 4" key="1">
    <citation type="submission" date="2020-08" db="EMBL/GenBank/DDBJ databases">
        <title>Genomic Encyclopedia of Type Strains, Phase IV (KMG-IV): sequencing the most valuable type-strain genomes for metagenomic binning, comparative biology and taxonomic classification.</title>
        <authorList>
            <person name="Goeker M."/>
        </authorList>
    </citation>
    <scope>NUCLEOTIDE SEQUENCE [LARGE SCALE GENOMIC DNA]</scope>
    <source>
        <strain evidence="3 4">DSM 11590</strain>
    </source>
</reference>
<dbReference type="GO" id="GO:0005829">
    <property type="term" value="C:cytosol"/>
    <property type="evidence" value="ECO:0007669"/>
    <property type="project" value="TreeGrafter"/>
</dbReference>
<accession>A0A7X0DNP0</accession>
<dbReference type="InterPro" id="IPR011051">
    <property type="entry name" value="RmlC_Cupin_sf"/>
</dbReference>
<dbReference type="Pfam" id="PF01381">
    <property type="entry name" value="HTH_3"/>
    <property type="match status" value="1"/>
</dbReference>
<keyword evidence="4" id="KW-1185">Reference proteome</keyword>
<dbReference type="Gene3D" id="1.10.260.40">
    <property type="entry name" value="lambda repressor-like DNA-binding domains"/>
    <property type="match status" value="1"/>
</dbReference>
<evidence type="ECO:0000313" key="4">
    <source>
        <dbReference type="Proteomes" id="UP000544872"/>
    </source>
</evidence>
<dbReference type="InterPro" id="IPR050807">
    <property type="entry name" value="TransReg_Diox_bact_type"/>
</dbReference>
<gene>
    <name evidence="3" type="ORF">FHS48_003761</name>
</gene>
<dbReference type="SUPFAM" id="SSF47413">
    <property type="entry name" value="lambda repressor-like DNA-binding domains"/>
    <property type="match status" value="1"/>
</dbReference>
<evidence type="ECO:0000313" key="3">
    <source>
        <dbReference type="EMBL" id="MBB6212311.1"/>
    </source>
</evidence>
<evidence type="ECO:0000256" key="1">
    <source>
        <dbReference type="ARBA" id="ARBA00023125"/>
    </source>
</evidence>
<dbReference type="InterPro" id="IPR001387">
    <property type="entry name" value="Cro/C1-type_HTH"/>
</dbReference>
<evidence type="ECO:0000259" key="2">
    <source>
        <dbReference type="PROSITE" id="PS50943"/>
    </source>
</evidence>
<dbReference type="InterPro" id="IPR013096">
    <property type="entry name" value="Cupin_2"/>
</dbReference>
<sequence>MEIDVGTRLKQVREAAGLSQRELARRAGVTNGTISLIEQNRNSPSVASLRKVLQGVPMTLSEFFSYEIPEEEKIVFRANELFEIASDLHGDSKGRISFRQVGDAGKHSLQILHEVYEPGSDTGRTMLQHASVEGGVVVSGRFELTVGDQKYIMGPGDSYLFDSRQPHRFRNPFDEPCVIVSACTPPYL</sequence>
<dbReference type="Proteomes" id="UP000544872">
    <property type="component" value="Unassembled WGS sequence"/>
</dbReference>
<dbReference type="InterPro" id="IPR014710">
    <property type="entry name" value="RmlC-like_jellyroll"/>
</dbReference>
<proteinExistence type="predicted"/>
<dbReference type="GO" id="GO:0003677">
    <property type="term" value="F:DNA binding"/>
    <property type="evidence" value="ECO:0007669"/>
    <property type="project" value="UniProtKB-KW"/>
</dbReference>
<dbReference type="Pfam" id="PF07883">
    <property type="entry name" value="Cupin_2"/>
    <property type="match status" value="1"/>
</dbReference>
<dbReference type="CDD" id="cd02209">
    <property type="entry name" value="cupin_XRE_C"/>
    <property type="match status" value="1"/>
</dbReference>
<dbReference type="SMART" id="SM00530">
    <property type="entry name" value="HTH_XRE"/>
    <property type="match status" value="1"/>
</dbReference>
<dbReference type="CDD" id="cd00093">
    <property type="entry name" value="HTH_XRE"/>
    <property type="match status" value="1"/>
</dbReference>
<dbReference type="AlphaFoldDB" id="A0A7X0DNP0"/>
<comment type="caution">
    <text evidence="3">The sequence shown here is derived from an EMBL/GenBank/DDBJ whole genome shotgun (WGS) entry which is preliminary data.</text>
</comment>